<dbReference type="InterPro" id="IPR036249">
    <property type="entry name" value="Thioredoxin-like_sf"/>
</dbReference>
<dbReference type="AlphaFoldDB" id="S7UUX3"/>
<dbReference type="Proteomes" id="UP000014975">
    <property type="component" value="Unassembled WGS sequence"/>
</dbReference>
<dbReference type="GO" id="GO:0045454">
    <property type="term" value="P:cell redox homeostasis"/>
    <property type="evidence" value="ECO:0007669"/>
    <property type="project" value="TreeGrafter"/>
</dbReference>
<dbReference type="STRING" id="1121439.dsat_1681"/>
<dbReference type="PANTHER" id="PTHR45663">
    <property type="entry name" value="GEO12009P1"/>
    <property type="match status" value="1"/>
</dbReference>
<dbReference type="GO" id="GO:0015035">
    <property type="term" value="F:protein-disulfide reductase activity"/>
    <property type="evidence" value="ECO:0007669"/>
    <property type="project" value="TreeGrafter"/>
</dbReference>
<dbReference type="InterPro" id="IPR013766">
    <property type="entry name" value="Thioredoxin_domain"/>
</dbReference>
<sequence length="130" mass="14506">MSLRKIVRLAACLLVLALAPVWDASPAKAQETVPIVPVPGMVTMVDLGAKNCIPCRMMAPILVELEKEYQGRAAIVFIDVWQHHDQVERFGLRAIPTQIFFDKEGREAKRHTGFLSKEAIEAELKQLGVE</sequence>
<dbReference type="GO" id="GO:0005829">
    <property type="term" value="C:cytosol"/>
    <property type="evidence" value="ECO:0007669"/>
    <property type="project" value="TreeGrafter"/>
</dbReference>
<dbReference type="CDD" id="cd02947">
    <property type="entry name" value="TRX_family"/>
    <property type="match status" value="1"/>
</dbReference>
<dbReference type="EMBL" id="ATHI01000001">
    <property type="protein sequence ID" value="EPR36153.1"/>
    <property type="molecule type" value="Genomic_DNA"/>
</dbReference>
<dbReference type="PANTHER" id="PTHR45663:SF11">
    <property type="entry name" value="GEO12009P1"/>
    <property type="match status" value="1"/>
</dbReference>
<organism evidence="3 4">
    <name type="scientific">Alkalidesulfovibrio alkalitolerans DSM 16529</name>
    <dbReference type="NCBI Taxonomy" id="1121439"/>
    <lineage>
        <taxon>Bacteria</taxon>
        <taxon>Pseudomonadati</taxon>
        <taxon>Thermodesulfobacteriota</taxon>
        <taxon>Desulfovibrionia</taxon>
        <taxon>Desulfovibrionales</taxon>
        <taxon>Desulfovibrionaceae</taxon>
        <taxon>Alkalidesulfovibrio</taxon>
    </lineage>
</organism>
<dbReference type="SUPFAM" id="SSF52833">
    <property type="entry name" value="Thioredoxin-like"/>
    <property type="match status" value="1"/>
</dbReference>
<evidence type="ECO:0000313" key="4">
    <source>
        <dbReference type="Proteomes" id="UP000014975"/>
    </source>
</evidence>
<keyword evidence="4" id="KW-1185">Reference proteome</keyword>
<protein>
    <submittedName>
        <fullName evidence="3">Thioredoxin domain-containing protein</fullName>
    </submittedName>
</protein>
<evidence type="ECO:0000313" key="3">
    <source>
        <dbReference type="EMBL" id="EPR36153.1"/>
    </source>
</evidence>
<feature type="signal peptide" evidence="1">
    <location>
        <begin position="1"/>
        <end position="29"/>
    </location>
</feature>
<keyword evidence="1" id="KW-0732">Signal</keyword>
<dbReference type="RefSeq" id="WP_020885567.1">
    <property type="nucleotide sequence ID" value="NZ_ATHI01000001.1"/>
</dbReference>
<dbReference type="PROSITE" id="PS51352">
    <property type="entry name" value="THIOREDOXIN_2"/>
    <property type="match status" value="1"/>
</dbReference>
<feature type="domain" description="Thioredoxin" evidence="2">
    <location>
        <begin position="13"/>
        <end position="129"/>
    </location>
</feature>
<evidence type="ECO:0000256" key="1">
    <source>
        <dbReference type="SAM" id="SignalP"/>
    </source>
</evidence>
<dbReference type="Pfam" id="PF00085">
    <property type="entry name" value="Thioredoxin"/>
    <property type="match status" value="1"/>
</dbReference>
<dbReference type="Gene3D" id="3.40.30.10">
    <property type="entry name" value="Glutaredoxin"/>
    <property type="match status" value="1"/>
</dbReference>
<reference evidence="3 4" key="1">
    <citation type="journal article" date="2013" name="Genome Announc.">
        <title>Draft genome sequences for three mercury-methylating, sulfate-reducing bacteria.</title>
        <authorList>
            <person name="Brown S.D."/>
            <person name="Hurt R.A.Jr."/>
            <person name="Gilmour C.C."/>
            <person name="Elias D.A."/>
        </authorList>
    </citation>
    <scope>NUCLEOTIDE SEQUENCE [LARGE SCALE GENOMIC DNA]</scope>
    <source>
        <strain evidence="3 4">DSM 16529</strain>
    </source>
</reference>
<evidence type="ECO:0000259" key="2">
    <source>
        <dbReference type="PROSITE" id="PS51352"/>
    </source>
</evidence>
<gene>
    <name evidence="3" type="ORF">dsat_1681</name>
</gene>
<comment type="caution">
    <text evidence="3">The sequence shown here is derived from an EMBL/GenBank/DDBJ whole genome shotgun (WGS) entry which is preliminary data.</text>
</comment>
<name>S7UUX3_9BACT</name>
<proteinExistence type="predicted"/>
<feature type="chain" id="PRO_5004545595" evidence="1">
    <location>
        <begin position="30"/>
        <end position="130"/>
    </location>
</feature>
<dbReference type="OrthoDB" id="9790390at2"/>
<dbReference type="PATRIC" id="fig|1121439.3.peg.64"/>
<accession>S7UUX3</accession>
<dbReference type="eggNOG" id="COG3118">
    <property type="taxonomic scope" value="Bacteria"/>
</dbReference>